<dbReference type="InterPro" id="IPR039420">
    <property type="entry name" value="WalR-like"/>
</dbReference>
<dbReference type="InterPro" id="IPR016032">
    <property type="entry name" value="Sig_transdc_resp-reg_C-effctor"/>
</dbReference>
<dbReference type="SUPFAM" id="SSF46894">
    <property type="entry name" value="C-terminal effector domain of the bipartite response regulators"/>
    <property type="match status" value="1"/>
</dbReference>
<evidence type="ECO:0000256" key="3">
    <source>
        <dbReference type="ARBA" id="ARBA00023125"/>
    </source>
</evidence>
<evidence type="ECO:0000259" key="8">
    <source>
        <dbReference type="PROSITE" id="PS50110"/>
    </source>
</evidence>
<feature type="domain" description="Response regulatory" evidence="8">
    <location>
        <begin position="2"/>
        <end position="115"/>
    </location>
</feature>
<dbReference type="OrthoDB" id="9790442at2"/>
<dbReference type="Proteomes" id="UP000095544">
    <property type="component" value="Unassembled WGS sequence"/>
</dbReference>
<organism evidence="10 11">
    <name type="scientific">Faecalicatena contorta</name>
    <dbReference type="NCBI Taxonomy" id="39482"/>
    <lineage>
        <taxon>Bacteria</taxon>
        <taxon>Bacillati</taxon>
        <taxon>Bacillota</taxon>
        <taxon>Clostridia</taxon>
        <taxon>Lachnospirales</taxon>
        <taxon>Lachnospiraceae</taxon>
        <taxon>Faecalicatena</taxon>
    </lineage>
</organism>
<dbReference type="SMART" id="SM00448">
    <property type="entry name" value="REC"/>
    <property type="match status" value="1"/>
</dbReference>
<dbReference type="PROSITE" id="PS51755">
    <property type="entry name" value="OMPR_PHOB"/>
    <property type="match status" value="1"/>
</dbReference>
<evidence type="ECO:0000256" key="5">
    <source>
        <dbReference type="ARBA" id="ARBA00024867"/>
    </source>
</evidence>
<dbReference type="InterPro" id="IPR001867">
    <property type="entry name" value="OmpR/PhoB-type_DNA-bd"/>
</dbReference>
<accession>A0A174KX37</accession>
<dbReference type="Gene3D" id="6.10.250.690">
    <property type="match status" value="1"/>
</dbReference>
<dbReference type="GO" id="GO:0000156">
    <property type="term" value="F:phosphorelay response regulator activity"/>
    <property type="evidence" value="ECO:0007669"/>
    <property type="project" value="TreeGrafter"/>
</dbReference>
<dbReference type="PROSITE" id="PS50110">
    <property type="entry name" value="RESPONSE_REGULATORY"/>
    <property type="match status" value="1"/>
</dbReference>
<keyword evidence="4" id="KW-0804">Transcription</keyword>
<dbReference type="GO" id="GO:0005829">
    <property type="term" value="C:cytosol"/>
    <property type="evidence" value="ECO:0007669"/>
    <property type="project" value="TreeGrafter"/>
</dbReference>
<dbReference type="STRING" id="39482.ERS852491_04366"/>
<dbReference type="CDD" id="cd00383">
    <property type="entry name" value="trans_reg_C"/>
    <property type="match status" value="1"/>
</dbReference>
<dbReference type="Gene3D" id="3.40.50.2300">
    <property type="match status" value="1"/>
</dbReference>
<evidence type="ECO:0000256" key="2">
    <source>
        <dbReference type="ARBA" id="ARBA00023015"/>
    </source>
</evidence>
<evidence type="ECO:0000256" key="6">
    <source>
        <dbReference type="PROSITE-ProRule" id="PRU00169"/>
    </source>
</evidence>
<feature type="modified residue" description="4-aspartylphosphate" evidence="6">
    <location>
        <position position="51"/>
    </location>
</feature>
<dbReference type="GO" id="GO:0032993">
    <property type="term" value="C:protein-DNA complex"/>
    <property type="evidence" value="ECO:0007669"/>
    <property type="project" value="TreeGrafter"/>
</dbReference>
<protein>
    <recommendedName>
        <fullName evidence="1">Stage 0 sporulation protein A homolog</fullName>
    </recommendedName>
</protein>
<keyword evidence="6" id="KW-0597">Phosphoprotein</keyword>
<dbReference type="InterPro" id="IPR001789">
    <property type="entry name" value="Sig_transdc_resp-reg_receiver"/>
</dbReference>
<name>A0A174KX37_9FIRM</name>
<dbReference type="InterPro" id="IPR036388">
    <property type="entry name" value="WH-like_DNA-bd_sf"/>
</dbReference>
<dbReference type="SMART" id="SM00862">
    <property type="entry name" value="Trans_reg_C"/>
    <property type="match status" value="1"/>
</dbReference>
<evidence type="ECO:0000259" key="9">
    <source>
        <dbReference type="PROSITE" id="PS51755"/>
    </source>
</evidence>
<evidence type="ECO:0000313" key="11">
    <source>
        <dbReference type="Proteomes" id="UP000095544"/>
    </source>
</evidence>
<sequence length="221" mass="25272">MKILIVEDDMTLAKELVLLCERWGFEAVYAKQFDDITNEYISRQPDLILMDINLPSFDGFYWCEKIRQISNVPLLYLSSRDQNADKVMAMAAGGDDYVEKPFDPELLLLKIRAMLRRAYEYTTNERTYLNGGMYYESGQFVCNGMNVDLTKSESKIMAALLSKKGSVVSREKLMQQLWNTDEFVTDASLSVLVSRLRAKLNEVTGGSDIIVTKKGMGYYIE</sequence>
<dbReference type="PANTHER" id="PTHR48111">
    <property type="entry name" value="REGULATOR OF RPOS"/>
    <property type="match status" value="1"/>
</dbReference>
<dbReference type="EMBL" id="CYZU01000060">
    <property type="protein sequence ID" value="CUP13809.1"/>
    <property type="molecule type" value="Genomic_DNA"/>
</dbReference>
<dbReference type="Pfam" id="PF00486">
    <property type="entry name" value="Trans_reg_C"/>
    <property type="match status" value="1"/>
</dbReference>
<dbReference type="RefSeq" id="WP_050638886.1">
    <property type="nucleotide sequence ID" value="NZ_CABKUE010000004.1"/>
</dbReference>
<feature type="DNA-binding region" description="OmpR/PhoB-type" evidence="7">
    <location>
        <begin position="123"/>
        <end position="221"/>
    </location>
</feature>
<dbReference type="GO" id="GO:0000976">
    <property type="term" value="F:transcription cis-regulatory region binding"/>
    <property type="evidence" value="ECO:0007669"/>
    <property type="project" value="TreeGrafter"/>
</dbReference>
<proteinExistence type="predicted"/>
<keyword evidence="3 7" id="KW-0238">DNA-binding</keyword>
<gene>
    <name evidence="10" type="primary">graR_3</name>
    <name evidence="10" type="ORF">ERS852491_04366</name>
</gene>
<keyword evidence="2" id="KW-0805">Transcription regulation</keyword>
<dbReference type="SUPFAM" id="SSF52172">
    <property type="entry name" value="CheY-like"/>
    <property type="match status" value="1"/>
</dbReference>
<dbReference type="Gene3D" id="1.10.10.10">
    <property type="entry name" value="Winged helix-like DNA-binding domain superfamily/Winged helix DNA-binding domain"/>
    <property type="match status" value="1"/>
</dbReference>
<evidence type="ECO:0000256" key="1">
    <source>
        <dbReference type="ARBA" id="ARBA00018672"/>
    </source>
</evidence>
<reference evidence="10 11" key="1">
    <citation type="submission" date="2015-09" db="EMBL/GenBank/DDBJ databases">
        <authorList>
            <consortium name="Pathogen Informatics"/>
        </authorList>
    </citation>
    <scope>NUCLEOTIDE SEQUENCE [LARGE SCALE GENOMIC DNA]</scope>
    <source>
        <strain evidence="10 11">2789STDY5834876</strain>
    </source>
</reference>
<dbReference type="InterPro" id="IPR011006">
    <property type="entry name" value="CheY-like_superfamily"/>
</dbReference>
<evidence type="ECO:0000256" key="7">
    <source>
        <dbReference type="PROSITE-ProRule" id="PRU01091"/>
    </source>
</evidence>
<evidence type="ECO:0000256" key="4">
    <source>
        <dbReference type="ARBA" id="ARBA00023163"/>
    </source>
</evidence>
<dbReference type="PANTHER" id="PTHR48111:SF43">
    <property type="entry name" value="STAGE 0 SPORULATION PROTEIN A HOMOLOG"/>
    <property type="match status" value="1"/>
</dbReference>
<evidence type="ECO:0000313" key="10">
    <source>
        <dbReference type="EMBL" id="CUP13809.1"/>
    </source>
</evidence>
<dbReference type="Pfam" id="PF00072">
    <property type="entry name" value="Response_reg"/>
    <property type="match status" value="1"/>
</dbReference>
<feature type="domain" description="OmpR/PhoB-type" evidence="9">
    <location>
        <begin position="123"/>
        <end position="221"/>
    </location>
</feature>
<dbReference type="GO" id="GO:0006355">
    <property type="term" value="P:regulation of DNA-templated transcription"/>
    <property type="evidence" value="ECO:0007669"/>
    <property type="project" value="InterPro"/>
</dbReference>
<comment type="function">
    <text evidence="5">May play the central regulatory role in sporulation. It may be an element of the effector pathway responsible for the activation of sporulation genes in response to nutritional stress. Spo0A may act in concert with spo0H (a sigma factor) to control the expression of some genes that are critical to the sporulation process.</text>
</comment>
<dbReference type="AlphaFoldDB" id="A0A174KX37"/>